<evidence type="ECO:0000256" key="1">
    <source>
        <dbReference type="SAM" id="Phobius"/>
    </source>
</evidence>
<evidence type="ECO:0000313" key="3">
    <source>
        <dbReference type="EMBL" id="NDL60691.1"/>
    </source>
</evidence>
<sequence length="180" mass="18541">MHEPGRGKVRAARGLVMAAACLLLPAAAHMAAGGSAPIQLEFVFAAGLLSIACVALADRRRNPAEITTVVFLTQPLLHLLFSLAGHDHPTAVGTGAMLVAHIVAAACMAVLLCGAEAVVWAFAALSTTILFSRARQLLRSQPISAAKRCVPNTLCDAPSLSTMFVATSAPRRGPPSAAVL</sequence>
<keyword evidence="1" id="KW-1133">Transmembrane helix</keyword>
<name>A0A7K3MBI9_9ACTN</name>
<evidence type="ECO:0000256" key="2">
    <source>
        <dbReference type="SAM" id="SignalP"/>
    </source>
</evidence>
<dbReference type="EMBL" id="WLZY01000013">
    <property type="protein sequence ID" value="NDL60691.1"/>
    <property type="molecule type" value="Genomic_DNA"/>
</dbReference>
<accession>A0A7K3MBI9</accession>
<feature type="transmembrane region" description="Helical" evidence="1">
    <location>
        <begin position="38"/>
        <end position="57"/>
    </location>
</feature>
<organism evidence="3 4">
    <name type="scientific">Phytoactinopolyspora mesophila</name>
    <dbReference type="NCBI Taxonomy" id="2650750"/>
    <lineage>
        <taxon>Bacteria</taxon>
        <taxon>Bacillati</taxon>
        <taxon>Actinomycetota</taxon>
        <taxon>Actinomycetes</taxon>
        <taxon>Jiangellales</taxon>
        <taxon>Jiangellaceae</taxon>
        <taxon>Phytoactinopolyspora</taxon>
    </lineage>
</organism>
<keyword evidence="2" id="KW-0732">Signal</keyword>
<evidence type="ECO:0000313" key="4">
    <source>
        <dbReference type="Proteomes" id="UP000460435"/>
    </source>
</evidence>
<feature type="chain" id="PRO_5029909289" description="MFS transporter" evidence="2">
    <location>
        <begin position="31"/>
        <end position="180"/>
    </location>
</feature>
<reference evidence="3 4" key="1">
    <citation type="submission" date="2019-11" db="EMBL/GenBank/DDBJ databases">
        <authorList>
            <person name="Li X.-J."/>
            <person name="Feng X.-M."/>
        </authorList>
    </citation>
    <scope>NUCLEOTIDE SEQUENCE [LARGE SCALE GENOMIC DNA]</scope>
    <source>
        <strain evidence="3 4">XMNu-373</strain>
    </source>
</reference>
<comment type="caution">
    <text evidence="3">The sequence shown here is derived from an EMBL/GenBank/DDBJ whole genome shotgun (WGS) entry which is preliminary data.</text>
</comment>
<keyword evidence="1" id="KW-0812">Transmembrane</keyword>
<feature type="transmembrane region" description="Helical" evidence="1">
    <location>
        <begin position="98"/>
        <end position="131"/>
    </location>
</feature>
<feature type="transmembrane region" description="Helical" evidence="1">
    <location>
        <begin position="69"/>
        <end position="86"/>
    </location>
</feature>
<dbReference type="Proteomes" id="UP000460435">
    <property type="component" value="Unassembled WGS sequence"/>
</dbReference>
<keyword evidence="4" id="KW-1185">Reference proteome</keyword>
<protein>
    <recommendedName>
        <fullName evidence="5">MFS transporter</fullName>
    </recommendedName>
</protein>
<keyword evidence="1" id="KW-0472">Membrane</keyword>
<feature type="signal peptide" evidence="2">
    <location>
        <begin position="1"/>
        <end position="30"/>
    </location>
</feature>
<evidence type="ECO:0008006" key="5">
    <source>
        <dbReference type="Google" id="ProtNLM"/>
    </source>
</evidence>
<dbReference type="RefSeq" id="WP_162453395.1">
    <property type="nucleotide sequence ID" value="NZ_WLZY01000013.1"/>
</dbReference>
<dbReference type="AlphaFoldDB" id="A0A7K3MBI9"/>
<gene>
    <name evidence="3" type="ORF">F7O44_26800</name>
</gene>
<proteinExistence type="predicted"/>